<gene>
    <name evidence="2" type="ORF">SCLO_1011790</name>
</gene>
<reference evidence="2 3" key="1">
    <citation type="submission" date="2016-10" db="EMBL/GenBank/DDBJ databases">
        <title>Complete Genome Sequence of the Nonylphenol-Degrading Bacterium Sphingobium cloacae JCM 10874T.</title>
        <authorList>
            <person name="Ootsuka M."/>
            <person name="Nishizawa T."/>
            <person name="Ohta H."/>
        </authorList>
    </citation>
    <scope>NUCLEOTIDE SEQUENCE [LARGE SCALE GENOMIC DNA]</scope>
    <source>
        <strain evidence="2 3">JCM 10874</strain>
    </source>
</reference>
<sequence>MRIARWLCALAAFGVPATAAAHQPVRLDTRMFVERVQTDINGRERRVLASADRIAPGDQLIFVVHWRHEGSTPAKAVAITRAVPRNARIDANDPGMEVSVDGGAHWGRLDRLWLPTPLGGVRRAVAEDVTHVRWTLPPGAFPGATGRLSYRAVAR</sequence>
<proteinExistence type="predicted"/>
<evidence type="ECO:0000256" key="1">
    <source>
        <dbReference type="SAM" id="SignalP"/>
    </source>
</evidence>
<dbReference type="OrthoDB" id="7428387at2"/>
<name>A0A1E1F127_9SPHN</name>
<organism evidence="2 3">
    <name type="scientific">Sphingobium cloacae</name>
    <dbReference type="NCBI Taxonomy" id="120107"/>
    <lineage>
        <taxon>Bacteria</taxon>
        <taxon>Pseudomonadati</taxon>
        <taxon>Pseudomonadota</taxon>
        <taxon>Alphaproteobacteria</taxon>
        <taxon>Sphingomonadales</taxon>
        <taxon>Sphingomonadaceae</taxon>
        <taxon>Sphingobium</taxon>
    </lineage>
</organism>
<dbReference type="Proteomes" id="UP000218272">
    <property type="component" value="Chromosome SCLO_1"/>
</dbReference>
<evidence type="ECO:0000313" key="3">
    <source>
        <dbReference type="Proteomes" id="UP000218272"/>
    </source>
</evidence>
<accession>A0A1E1F127</accession>
<dbReference type="RefSeq" id="WP_066515705.1">
    <property type="nucleotide sequence ID" value="NZ_AP017655.1"/>
</dbReference>
<keyword evidence="3" id="KW-1185">Reference proteome</keyword>
<feature type="chain" id="PRO_5009112500" description="DUF11 domain-containing protein" evidence="1">
    <location>
        <begin position="20"/>
        <end position="155"/>
    </location>
</feature>
<evidence type="ECO:0000313" key="2">
    <source>
        <dbReference type="EMBL" id="BAV64219.1"/>
    </source>
</evidence>
<dbReference type="KEGG" id="sclo:SCLO_1011790"/>
<dbReference type="AlphaFoldDB" id="A0A1E1F127"/>
<protein>
    <recommendedName>
        <fullName evidence="4">DUF11 domain-containing protein</fullName>
    </recommendedName>
</protein>
<dbReference type="EMBL" id="AP017655">
    <property type="protein sequence ID" value="BAV64219.1"/>
    <property type="molecule type" value="Genomic_DNA"/>
</dbReference>
<evidence type="ECO:0008006" key="4">
    <source>
        <dbReference type="Google" id="ProtNLM"/>
    </source>
</evidence>
<feature type="signal peptide" evidence="1">
    <location>
        <begin position="1"/>
        <end position="19"/>
    </location>
</feature>
<keyword evidence="1" id="KW-0732">Signal</keyword>